<comment type="similarity">
    <text evidence="2 8">Belongs to the peptidase S10 family.</text>
</comment>
<dbReference type="Gene3D" id="6.10.250.940">
    <property type="match status" value="1"/>
</dbReference>
<dbReference type="InterPro" id="IPR001563">
    <property type="entry name" value="Peptidase_S10"/>
</dbReference>
<dbReference type="PANTHER" id="PTHR11802:SF399">
    <property type="entry name" value="CARBOXYPEPTIDASE"/>
    <property type="match status" value="1"/>
</dbReference>
<dbReference type="PROSITE" id="PS00560">
    <property type="entry name" value="CARBOXYPEPT_SER_HIS"/>
    <property type="match status" value="1"/>
</dbReference>
<keyword evidence="8" id="KW-0732">Signal</keyword>
<comment type="subcellular location">
    <subcellularLocation>
        <location evidence="1">Secreted</location>
    </subcellularLocation>
</comment>
<keyword evidence="5 8" id="KW-0645">Protease</keyword>
<keyword evidence="3" id="KW-0964">Secreted</keyword>
<feature type="chain" id="PRO_5044972110" description="Carboxypeptidase" evidence="8">
    <location>
        <begin position="30"/>
        <end position="474"/>
    </location>
</feature>
<evidence type="ECO:0000313" key="9">
    <source>
        <dbReference type="Proteomes" id="UP001652623"/>
    </source>
</evidence>
<dbReference type="GeneID" id="107434611"/>
<accession>A0A6P4AS29</accession>
<dbReference type="RefSeq" id="XP_015901580.3">
    <property type="nucleotide sequence ID" value="XM_016046094.4"/>
</dbReference>
<evidence type="ECO:0000256" key="5">
    <source>
        <dbReference type="ARBA" id="ARBA00022670"/>
    </source>
</evidence>
<reference evidence="10" key="1">
    <citation type="submission" date="2025-08" db="UniProtKB">
        <authorList>
            <consortium name="RefSeq"/>
        </authorList>
    </citation>
    <scope>IDENTIFICATION</scope>
    <source>
        <tissue evidence="10">Seedling</tissue>
    </source>
</reference>
<dbReference type="PRINTS" id="PR00724">
    <property type="entry name" value="CRBOXYPTASEC"/>
</dbReference>
<feature type="signal peptide" evidence="8">
    <location>
        <begin position="1"/>
        <end position="29"/>
    </location>
</feature>
<organism evidence="9 10">
    <name type="scientific">Ziziphus jujuba</name>
    <name type="common">Chinese jujube</name>
    <name type="synonym">Ziziphus sativa</name>
    <dbReference type="NCBI Taxonomy" id="326968"/>
    <lineage>
        <taxon>Eukaryota</taxon>
        <taxon>Viridiplantae</taxon>
        <taxon>Streptophyta</taxon>
        <taxon>Embryophyta</taxon>
        <taxon>Tracheophyta</taxon>
        <taxon>Spermatophyta</taxon>
        <taxon>Magnoliopsida</taxon>
        <taxon>eudicotyledons</taxon>
        <taxon>Gunneridae</taxon>
        <taxon>Pentapetalae</taxon>
        <taxon>rosids</taxon>
        <taxon>fabids</taxon>
        <taxon>Rosales</taxon>
        <taxon>Rhamnaceae</taxon>
        <taxon>Paliureae</taxon>
        <taxon>Ziziphus</taxon>
    </lineage>
</organism>
<gene>
    <name evidence="10" type="primary">LOC107434611</name>
</gene>
<dbReference type="Proteomes" id="UP001652623">
    <property type="component" value="Chromosome 12"/>
</dbReference>
<dbReference type="InParanoid" id="A0A6P4AS29"/>
<keyword evidence="4 8" id="KW-0121">Carboxypeptidase</keyword>
<evidence type="ECO:0000313" key="10">
    <source>
        <dbReference type="RefSeq" id="XP_015901580.3"/>
    </source>
</evidence>
<name>A0A6P4AS29_ZIZJJ</name>
<dbReference type="Gene3D" id="3.40.50.11320">
    <property type="match status" value="1"/>
</dbReference>
<evidence type="ECO:0000256" key="1">
    <source>
        <dbReference type="ARBA" id="ARBA00004613"/>
    </source>
</evidence>
<evidence type="ECO:0000256" key="7">
    <source>
        <dbReference type="ARBA" id="ARBA00023180"/>
    </source>
</evidence>
<dbReference type="GO" id="GO:0004185">
    <property type="term" value="F:serine-type carboxypeptidase activity"/>
    <property type="evidence" value="ECO:0007669"/>
    <property type="project" value="InterPro"/>
</dbReference>
<evidence type="ECO:0000256" key="2">
    <source>
        <dbReference type="ARBA" id="ARBA00009431"/>
    </source>
</evidence>
<dbReference type="Pfam" id="PF00450">
    <property type="entry name" value="Peptidase_S10"/>
    <property type="match status" value="1"/>
</dbReference>
<dbReference type="SUPFAM" id="SSF53474">
    <property type="entry name" value="alpha/beta-Hydrolases"/>
    <property type="match status" value="1"/>
</dbReference>
<dbReference type="KEGG" id="zju:107434611"/>
<evidence type="ECO:0000256" key="6">
    <source>
        <dbReference type="ARBA" id="ARBA00022801"/>
    </source>
</evidence>
<dbReference type="PROSITE" id="PS00131">
    <property type="entry name" value="CARBOXYPEPT_SER_SER"/>
    <property type="match status" value="1"/>
</dbReference>
<proteinExistence type="inferred from homology"/>
<dbReference type="GO" id="GO:0006508">
    <property type="term" value="P:proteolysis"/>
    <property type="evidence" value="ECO:0007669"/>
    <property type="project" value="UniProtKB-KW"/>
</dbReference>
<dbReference type="InterPro" id="IPR033124">
    <property type="entry name" value="Ser_caboxypep_his_AS"/>
</dbReference>
<dbReference type="AlphaFoldDB" id="A0A6P4AS29"/>
<sequence length="474" mass="53570">MMPFPSEPWIKMAVMVFVIFIQTNLVVESQPKSDKITSLPGQPDHVSFQQFSGYVMVDEKQHRALFYYFVEAEEHPASRPLVLWLAGGPGCSSVGAGAFMEHGPFRPNGENLVKNEYSWNKEANMLYPESPAGVGFSYSSNKSFYSYINDDITAQDSLTFLKQWLIKYPEYNNRDFFIAGESYAGHYVPQLAQLVLHSNLRLSLRGVAIGNPLLEFNTDINSWAGYYWSHGIISDSSYKLVKRMCNTSRLRREYLLGGPVSESCRRVNHALSKEMTEYLALYDVSGDKCLSNSSNQLHLHPLNPRKCNDIDVCLEEKTEYYFNRKDVQNSLHARLVGVTQWSLCINNSKGSVINYDKQNEEIPTIHLLGSLVKSGIRVMVYSGDQDSVIPFTGTRSLVSRLAKELKLKTTQPYRAWIEGRQQVGGWSQVYGNDNMLSFAIIRGGSHAAPSTQPERSLLLFHKFLQGKPLPLSNA</sequence>
<keyword evidence="7" id="KW-0325">Glycoprotein</keyword>
<evidence type="ECO:0000256" key="8">
    <source>
        <dbReference type="RuleBase" id="RU361156"/>
    </source>
</evidence>
<dbReference type="InterPro" id="IPR018202">
    <property type="entry name" value="Ser_caboxypep_ser_AS"/>
</dbReference>
<protein>
    <recommendedName>
        <fullName evidence="8">Carboxypeptidase</fullName>
        <ecNumber evidence="8">3.4.16.-</ecNumber>
    </recommendedName>
</protein>
<dbReference type="PANTHER" id="PTHR11802">
    <property type="entry name" value="SERINE PROTEASE FAMILY S10 SERINE CARBOXYPEPTIDASE"/>
    <property type="match status" value="1"/>
</dbReference>
<evidence type="ECO:0000256" key="3">
    <source>
        <dbReference type="ARBA" id="ARBA00022525"/>
    </source>
</evidence>
<dbReference type="GO" id="GO:0005773">
    <property type="term" value="C:vacuole"/>
    <property type="evidence" value="ECO:0007669"/>
    <property type="project" value="TreeGrafter"/>
</dbReference>
<keyword evidence="9" id="KW-1185">Reference proteome</keyword>
<keyword evidence="6 8" id="KW-0378">Hydrolase</keyword>
<dbReference type="InterPro" id="IPR029058">
    <property type="entry name" value="AB_hydrolase_fold"/>
</dbReference>
<dbReference type="Gene3D" id="3.40.50.1820">
    <property type="entry name" value="alpha/beta hydrolase"/>
    <property type="match status" value="1"/>
</dbReference>
<dbReference type="EC" id="3.4.16.-" evidence="8"/>
<evidence type="ECO:0000256" key="4">
    <source>
        <dbReference type="ARBA" id="ARBA00022645"/>
    </source>
</evidence>